<name>A0A835RKA3_VANPL</name>
<evidence type="ECO:0000313" key="2">
    <source>
        <dbReference type="EMBL" id="KAG0493686.1"/>
    </source>
</evidence>
<dbReference type="AlphaFoldDB" id="A0A835RKA3"/>
<dbReference type="PANTHER" id="PTHR47212">
    <property type="entry name" value="ADHESIN-LIKE PROTEIN, PUTATIVE (DUF3741)-RELATED"/>
    <property type="match status" value="1"/>
</dbReference>
<comment type="caution">
    <text evidence="2">The sequence shown here is derived from an EMBL/GenBank/DDBJ whole genome shotgun (WGS) entry which is preliminary data.</text>
</comment>
<dbReference type="OrthoDB" id="770239at2759"/>
<gene>
    <name evidence="2" type="ORF">HPP92_004680</name>
</gene>
<evidence type="ECO:0000313" key="3">
    <source>
        <dbReference type="Proteomes" id="UP000639772"/>
    </source>
</evidence>
<feature type="domain" description="DUF4378" evidence="1">
    <location>
        <begin position="804"/>
        <end position="926"/>
    </location>
</feature>
<accession>A0A835RKA3</accession>
<dbReference type="Pfam" id="PF14309">
    <property type="entry name" value="DUF4378"/>
    <property type="match status" value="1"/>
</dbReference>
<evidence type="ECO:0000259" key="1">
    <source>
        <dbReference type="Pfam" id="PF14309"/>
    </source>
</evidence>
<dbReference type="PANTHER" id="PTHR47212:SF4">
    <property type="entry name" value="ADHESIN-LIKE PROTEIN, PUTATIVE (DUF3741)-RELATED"/>
    <property type="match status" value="1"/>
</dbReference>
<organism evidence="2 3">
    <name type="scientific">Vanilla planifolia</name>
    <name type="common">Vanilla</name>
    <dbReference type="NCBI Taxonomy" id="51239"/>
    <lineage>
        <taxon>Eukaryota</taxon>
        <taxon>Viridiplantae</taxon>
        <taxon>Streptophyta</taxon>
        <taxon>Embryophyta</taxon>
        <taxon>Tracheophyta</taxon>
        <taxon>Spermatophyta</taxon>
        <taxon>Magnoliopsida</taxon>
        <taxon>Liliopsida</taxon>
        <taxon>Asparagales</taxon>
        <taxon>Orchidaceae</taxon>
        <taxon>Vanilloideae</taxon>
        <taxon>Vanilleae</taxon>
        <taxon>Vanilla</taxon>
    </lineage>
</organism>
<dbReference type="InterPro" id="IPR025486">
    <property type="entry name" value="DUF4378"/>
</dbReference>
<proteinExistence type="predicted"/>
<dbReference type="EMBL" id="JADCNM010000002">
    <property type="protein sequence ID" value="KAG0493686.1"/>
    <property type="molecule type" value="Genomic_DNA"/>
</dbReference>
<sequence>MEREREKRDVDKNPKLVRSTLRSVTSCRRGAVDPFKYLALNCQGKNSNQNQTTGMGSKYRKRSSIATKGNGSCLWRFINIFESSIARKLLAERKHERASRPGASYLNSNRSEAVFQRTQERNKKELDEYMVRTSRFTSVKELIDEEMSKDKSSNAPGCNLIGNHEKIEIFKDKLDARFNDLMLFARLISEKTKCRDAVEASNLVTSLAALMMEFDHISHQHEHNFAEHKIDLCTTFNNIGCKKHRGLDGSDSQLSHMNSVLQEALNVKADTLLGHKIADSIEGHGAIQHLEYMNAVEVLASNKELLSKLGQDPNSFVFRLVQELKKLQAAEVSNVENCNCLEGRDHLGQNMGCSTQIERSTSSQIFLKQKLHIFLMKKDKFMGKYVSKSKSKSKEMSTTIGLAPCTTRTDIPCLSSQSKQSNEHEKDSERFFSHLSFREIKRRLRYIIRDDKKVQHFASRDDVVQRVPYWHEEDKKDNIKVCQHKDDVEFTQKKGQGILPTFPLDKEFFYEEERKHLFGTLGATEPRKNDLRVSQVSDFSEKVLHLSDYSQISPTRSPRRAIELNCSPEKLVSSLKSIDPNLVHLSPLKKGLEETLIISTDVDVEVPVIDLEEVDEDIEFDKLFKKGRKEIIEIKGANSADKNTAACCNSSNMIAVSVHSENGSSCESWREEECWKVTEPGIPYEKREVQIPSKTARASSSIIKDFNEPEFFIDKQDRPSPVSVFEPFFYEDDASPNDSSTKCSSFTAAEESTATKGGNQDDPAVLIAISDHTSIHGRTCLFDRETLTKYVRGILMDLNSVSCSTEELFPPSLGDILTSQGSSMEAPKFLYDAVVDALLEIQDEQSQSSPWVSLLKPAVRPTLKEDEVVEEVCKNIEKNLGSQIRSTLNEIMSRDMSSTKWMYLRLEMECIVAETSMLIFEEMMEDLILSVPL</sequence>
<reference evidence="2 3" key="1">
    <citation type="journal article" date="2020" name="Nat. Food">
        <title>A phased Vanilla planifolia genome enables genetic improvement of flavour and production.</title>
        <authorList>
            <person name="Hasing T."/>
            <person name="Tang H."/>
            <person name="Brym M."/>
            <person name="Khazi F."/>
            <person name="Huang T."/>
            <person name="Chambers A.H."/>
        </authorList>
    </citation>
    <scope>NUCLEOTIDE SEQUENCE [LARGE SCALE GENOMIC DNA]</scope>
    <source>
        <tissue evidence="2">Leaf</tissue>
    </source>
</reference>
<dbReference type="Proteomes" id="UP000639772">
    <property type="component" value="Unassembled WGS sequence"/>
</dbReference>
<protein>
    <recommendedName>
        <fullName evidence="1">DUF4378 domain-containing protein</fullName>
    </recommendedName>
</protein>